<organism evidence="1 2">
    <name type="scientific">Nocardioides jishulii</name>
    <dbReference type="NCBI Taxonomy" id="2575440"/>
    <lineage>
        <taxon>Bacteria</taxon>
        <taxon>Bacillati</taxon>
        <taxon>Actinomycetota</taxon>
        <taxon>Actinomycetes</taxon>
        <taxon>Propionibacteriales</taxon>
        <taxon>Nocardioidaceae</taxon>
        <taxon>Nocardioides</taxon>
    </lineage>
</organism>
<dbReference type="OrthoDB" id="3368165at2"/>
<comment type="caution">
    <text evidence="1">The sequence shown here is derived from an EMBL/GenBank/DDBJ whole genome shotgun (WGS) entry which is preliminary data.</text>
</comment>
<evidence type="ECO:0008006" key="3">
    <source>
        <dbReference type="Google" id="ProtNLM"/>
    </source>
</evidence>
<accession>A0A4U2YPU2</accession>
<dbReference type="RefSeq" id="WP_137065920.1">
    <property type="nucleotide sequence ID" value="NZ_CP040748.1"/>
</dbReference>
<keyword evidence="2" id="KW-1185">Reference proteome</keyword>
<reference evidence="1 2" key="1">
    <citation type="submission" date="2019-04" db="EMBL/GenBank/DDBJ databases">
        <authorList>
            <person name="Dong K."/>
        </authorList>
    </citation>
    <scope>NUCLEOTIDE SEQUENCE [LARGE SCALE GENOMIC DNA]</scope>
    <source>
        <strain evidence="2">dk3543</strain>
    </source>
</reference>
<name>A0A4U2YPU2_9ACTN</name>
<sequence>MRDLVLGLSRVGGGALAGATAGLASLRSRAKPLHPRGEVWEGRVTRSGGTTGRRTGVAWLDEPGEDDVLARLSAAIGLPSLTWDLAGLALRLRDQGPGDVLFATTGASPLGRFVLLPTIAARRSGLTTLLPYETPVGPVVLRAVPDDGFEQSRDYTLSYARGLGRWVEFGHLELVRRSDEEPSFDPVLLPPTGLGVPPLWALLRAPAYARARTSRGEDARPLLTS</sequence>
<dbReference type="Proteomes" id="UP000307808">
    <property type="component" value="Unassembled WGS sequence"/>
</dbReference>
<dbReference type="EMBL" id="SZPY01000002">
    <property type="protein sequence ID" value="TKI62652.1"/>
    <property type="molecule type" value="Genomic_DNA"/>
</dbReference>
<evidence type="ECO:0000313" key="2">
    <source>
        <dbReference type="Proteomes" id="UP000307808"/>
    </source>
</evidence>
<dbReference type="AlphaFoldDB" id="A0A4U2YPU2"/>
<evidence type="ECO:0000313" key="1">
    <source>
        <dbReference type="EMBL" id="TKI62652.1"/>
    </source>
</evidence>
<protein>
    <recommendedName>
        <fullName evidence="3">Phosphodiesterase</fullName>
    </recommendedName>
</protein>
<gene>
    <name evidence="1" type="ORF">FC770_09815</name>
</gene>
<proteinExistence type="predicted"/>